<evidence type="ECO:0000256" key="1">
    <source>
        <dbReference type="ARBA" id="ARBA00005417"/>
    </source>
</evidence>
<dbReference type="PROSITE" id="PS00211">
    <property type="entry name" value="ABC_TRANSPORTER_1"/>
    <property type="match status" value="1"/>
</dbReference>
<dbReference type="PROSITE" id="PS50893">
    <property type="entry name" value="ABC_TRANSPORTER_2"/>
    <property type="match status" value="1"/>
</dbReference>
<evidence type="ECO:0000259" key="5">
    <source>
        <dbReference type="PROSITE" id="PS50893"/>
    </source>
</evidence>
<reference evidence="6 7" key="1">
    <citation type="submission" date="2018-01" db="EMBL/GenBank/DDBJ databases">
        <title>The draft genome sequence of Cohaesibacter sp. H1304.</title>
        <authorList>
            <person name="Wang N.-N."/>
            <person name="Du Z.-J."/>
        </authorList>
    </citation>
    <scope>NUCLEOTIDE SEQUENCE [LARGE SCALE GENOMIC DNA]</scope>
    <source>
        <strain evidence="6 7">H1304</strain>
    </source>
</reference>
<dbReference type="SMART" id="SM00382">
    <property type="entry name" value="AAA"/>
    <property type="match status" value="1"/>
</dbReference>
<keyword evidence="3" id="KW-0547">Nucleotide-binding</keyword>
<gene>
    <name evidence="6" type="ORF">C0081_14150</name>
</gene>
<dbReference type="SUPFAM" id="SSF52540">
    <property type="entry name" value="P-loop containing nucleoside triphosphate hydrolases"/>
    <property type="match status" value="1"/>
</dbReference>
<organism evidence="6 7">
    <name type="scientific">Cohaesibacter celericrescens</name>
    <dbReference type="NCBI Taxonomy" id="2067669"/>
    <lineage>
        <taxon>Bacteria</taxon>
        <taxon>Pseudomonadati</taxon>
        <taxon>Pseudomonadota</taxon>
        <taxon>Alphaproteobacteria</taxon>
        <taxon>Hyphomicrobiales</taxon>
        <taxon>Cohaesibacteraceae</taxon>
    </lineage>
</organism>
<name>A0A2N5XPU5_9HYPH</name>
<sequence>MSQTALAFENASFAYGNRTVLTDVNLSLSAGEMVALMGPSGCGKSTLLEIAVGLRDPSSGHVTRNYRRAAIMFQDARLLPWRTAQENVAFALKVDHIPISQAQQQAEEILAAVELSPDHFRCFPRQLSGGMRQRVALARALVIKPDLLLLDEPFSALDRDLAEQMLWLVKKLAREQSMSVLLVTHDRQEAEGLADKTLLLPDLSSVRCAL</sequence>
<protein>
    <submittedName>
        <fullName evidence="6">Sulfate ABC transporter ATP-binding protein</fullName>
    </submittedName>
</protein>
<dbReference type="InterPro" id="IPR050093">
    <property type="entry name" value="ABC_SmlMolc_Importer"/>
</dbReference>
<comment type="similarity">
    <text evidence="1">Belongs to the ABC transporter superfamily.</text>
</comment>
<dbReference type="Pfam" id="PF00005">
    <property type="entry name" value="ABC_tran"/>
    <property type="match status" value="1"/>
</dbReference>
<evidence type="ECO:0000256" key="2">
    <source>
        <dbReference type="ARBA" id="ARBA00022448"/>
    </source>
</evidence>
<dbReference type="RefSeq" id="WP_101534497.1">
    <property type="nucleotide sequence ID" value="NZ_PKUQ01000028.1"/>
</dbReference>
<evidence type="ECO:0000256" key="4">
    <source>
        <dbReference type="ARBA" id="ARBA00022840"/>
    </source>
</evidence>
<dbReference type="InterPro" id="IPR003439">
    <property type="entry name" value="ABC_transporter-like_ATP-bd"/>
</dbReference>
<dbReference type="AlphaFoldDB" id="A0A2N5XPU5"/>
<dbReference type="InterPro" id="IPR027417">
    <property type="entry name" value="P-loop_NTPase"/>
</dbReference>
<evidence type="ECO:0000256" key="3">
    <source>
        <dbReference type="ARBA" id="ARBA00022741"/>
    </source>
</evidence>
<proteinExistence type="inferred from homology"/>
<keyword evidence="7" id="KW-1185">Reference proteome</keyword>
<dbReference type="EMBL" id="PKUQ01000028">
    <property type="protein sequence ID" value="PLW76546.1"/>
    <property type="molecule type" value="Genomic_DNA"/>
</dbReference>
<dbReference type="PANTHER" id="PTHR42781:SF4">
    <property type="entry name" value="SPERMIDINE_PUTRESCINE IMPORT ATP-BINDING PROTEIN POTA"/>
    <property type="match status" value="1"/>
</dbReference>
<dbReference type="InterPro" id="IPR017871">
    <property type="entry name" value="ABC_transporter-like_CS"/>
</dbReference>
<evidence type="ECO:0000313" key="7">
    <source>
        <dbReference type="Proteomes" id="UP000234881"/>
    </source>
</evidence>
<accession>A0A2N5XPU5</accession>
<dbReference type="InterPro" id="IPR003593">
    <property type="entry name" value="AAA+_ATPase"/>
</dbReference>
<dbReference type="Gene3D" id="3.40.50.300">
    <property type="entry name" value="P-loop containing nucleotide triphosphate hydrolases"/>
    <property type="match status" value="1"/>
</dbReference>
<keyword evidence="2" id="KW-0813">Transport</keyword>
<feature type="domain" description="ABC transporter" evidence="5">
    <location>
        <begin position="6"/>
        <end position="210"/>
    </location>
</feature>
<evidence type="ECO:0000313" key="6">
    <source>
        <dbReference type="EMBL" id="PLW76546.1"/>
    </source>
</evidence>
<dbReference type="Proteomes" id="UP000234881">
    <property type="component" value="Unassembled WGS sequence"/>
</dbReference>
<keyword evidence="4 6" id="KW-0067">ATP-binding</keyword>
<dbReference type="GO" id="GO:0016887">
    <property type="term" value="F:ATP hydrolysis activity"/>
    <property type="evidence" value="ECO:0007669"/>
    <property type="project" value="InterPro"/>
</dbReference>
<dbReference type="GO" id="GO:0005524">
    <property type="term" value="F:ATP binding"/>
    <property type="evidence" value="ECO:0007669"/>
    <property type="project" value="UniProtKB-KW"/>
</dbReference>
<comment type="caution">
    <text evidence="6">The sequence shown here is derived from an EMBL/GenBank/DDBJ whole genome shotgun (WGS) entry which is preliminary data.</text>
</comment>
<dbReference type="OrthoDB" id="9802264at2"/>
<dbReference type="PANTHER" id="PTHR42781">
    <property type="entry name" value="SPERMIDINE/PUTRESCINE IMPORT ATP-BINDING PROTEIN POTA"/>
    <property type="match status" value="1"/>
</dbReference>